<evidence type="ECO:0000313" key="1">
    <source>
        <dbReference type="EMBL" id="MDQ0391776.1"/>
    </source>
</evidence>
<protein>
    <submittedName>
        <fullName evidence="1">Uncharacterized protein</fullName>
    </submittedName>
</protein>
<dbReference type="RefSeq" id="WP_307424640.1">
    <property type="nucleotide sequence ID" value="NZ_JAUSVK010000001.1"/>
</dbReference>
<dbReference type="Gene3D" id="3.10.180.10">
    <property type="entry name" value="2,3-Dihydroxybiphenyl 1,2-Dioxygenase, domain 1"/>
    <property type="match status" value="1"/>
</dbReference>
<keyword evidence="2" id="KW-1185">Reference proteome</keyword>
<sequence length="212" mass="22729">MTNDELRELNKHRQIQQIAFLSRDLERSMQAWIDVLRIGPWRVFRFTEKTARNLKVGGKPVEGPFAATVVLACALASPALASDAAVTDKALIAFRDVCLATAPSFDKAMAAARKFGVKPQMDLGAGMVGMAPGNAFSVQVRARKECAVTAESDPDPGLDAQFRGVVAEAGGLKADSLAPGRPITLTLHGRTYVVRHDRRGAEAYVIIDAAGL</sequence>
<name>A0ABU0FB48_9HYPH</name>
<dbReference type="Proteomes" id="UP001237448">
    <property type="component" value="Unassembled WGS sequence"/>
</dbReference>
<evidence type="ECO:0000313" key="2">
    <source>
        <dbReference type="Proteomes" id="UP001237448"/>
    </source>
</evidence>
<proteinExistence type="predicted"/>
<organism evidence="1 2">
    <name type="scientific">Labrys monachus</name>
    <dbReference type="NCBI Taxonomy" id="217067"/>
    <lineage>
        <taxon>Bacteria</taxon>
        <taxon>Pseudomonadati</taxon>
        <taxon>Pseudomonadota</taxon>
        <taxon>Alphaproteobacteria</taxon>
        <taxon>Hyphomicrobiales</taxon>
        <taxon>Xanthobacteraceae</taxon>
        <taxon>Labrys</taxon>
    </lineage>
</organism>
<reference evidence="1 2" key="1">
    <citation type="submission" date="2023-07" db="EMBL/GenBank/DDBJ databases">
        <title>Genomic Encyclopedia of Type Strains, Phase IV (KMG-IV): sequencing the most valuable type-strain genomes for metagenomic binning, comparative biology and taxonomic classification.</title>
        <authorList>
            <person name="Goeker M."/>
        </authorList>
    </citation>
    <scope>NUCLEOTIDE SEQUENCE [LARGE SCALE GENOMIC DNA]</scope>
    <source>
        <strain evidence="1 2">DSM 5896</strain>
    </source>
</reference>
<gene>
    <name evidence="1" type="ORF">J3R73_001568</name>
</gene>
<dbReference type="InterPro" id="IPR029068">
    <property type="entry name" value="Glyas_Bleomycin-R_OHBP_Dase"/>
</dbReference>
<accession>A0ABU0FB48</accession>
<dbReference type="EMBL" id="JAUSVK010000001">
    <property type="protein sequence ID" value="MDQ0391776.1"/>
    <property type="molecule type" value="Genomic_DNA"/>
</dbReference>
<comment type="caution">
    <text evidence="1">The sequence shown here is derived from an EMBL/GenBank/DDBJ whole genome shotgun (WGS) entry which is preliminary data.</text>
</comment>